<dbReference type="AlphaFoldDB" id="I7LHY5"/>
<accession>I7LHY5</accession>
<evidence type="ECO:0000256" key="1">
    <source>
        <dbReference type="SAM" id="MobiDB-lite"/>
    </source>
</evidence>
<evidence type="ECO:0000313" key="4">
    <source>
        <dbReference type="Proteomes" id="UP000243096"/>
    </source>
</evidence>
<reference evidence="3 4" key="2">
    <citation type="submission" date="2018-01" db="EMBL/GenBank/DDBJ databases">
        <title>Genomic Encyclopedia of Type Strains, Phase III (KMG-III): the genomes of soil and plant-associated and newly described type strains.</title>
        <authorList>
            <person name="Whitman W."/>
        </authorList>
    </citation>
    <scope>NUCLEOTIDE SEQUENCE [LARGE SCALE GENOMIC DNA]</scope>
    <source>
        <strain evidence="3 4">HKI456</strain>
    </source>
</reference>
<dbReference type="EMBL" id="HE963103">
    <property type="protein sequence ID" value="CCJ27865.1"/>
    <property type="molecule type" value="Genomic_DNA"/>
</dbReference>
<dbReference type="EMBL" id="PRDW01000007">
    <property type="protein sequence ID" value="PPB83490.1"/>
    <property type="molecule type" value="Genomic_DNA"/>
</dbReference>
<name>I7LHY5_9BURK</name>
<sequence>MPFNAARSPTVRRRPPLGEGVNAGINGSSTAHHSLLILRLAMTPGYGAYGLPSRLR</sequence>
<gene>
    <name evidence="3" type="ORF">B0O95_1074</name>
</gene>
<protein>
    <submittedName>
        <fullName evidence="2">Uncharacterized protein</fullName>
    </submittedName>
</protein>
<reference evidence="2" key="1">
    <citation type="journal article" date="2012" name="Angew. Chem. Int. Ed.">
        <title>Symbiotic cooperation in the biosynthesis of a phytotoxin.</title>
        <authorList>
            <person name="Scherlach K."/>
            <person name="Busch B."/>
            <person name="Lackner G."/>
            <person name="Pazkowski U."/>
            <person name="Hertweck C."/>
        </authorList>
    </citation>
    <scope>NUCLEOTIDE SEQUENCE</scope>
    <source>
        <strain evidence="2">HKI 456</strain>
    </source>
</reference>
<evidence type="ECO:0000313" key="3">
    <source>
        <dbReference type="EMBL" id="PPB83490.1"/>
    </source>
</evidence>
<organism evidence="2">
    <name type="scientific">Mycetohabitans endofungorum</name>
    <dbReference type="NCBI Taxonomy" id="417203"/>
    <lineage>
        <taxon>Bacteria</taxon>
        <taxon>Pseudomonadati</taxon>
        <taxon>Pseudomonadota</taxon>
        <taxon>Betaproteobacteria</taxon>
        <taxon>Burkholderiales</taxon>
        <taxon>Burkholderiaceae</taxon>
        <taxon>Mycetohabitans</taxon>
    </lineage>
</organism>
<dbReference type="Proteomes" id="UP000243096">
    <property type="component" value="Unassembled WGS sequence"/>
</dbReference>
<proteinExistence type="predicted"/>
<evidence type="ECO:0000313" key="2">
    <source>
        <dbReference type="EMBL" id="CCJ27865.1"/>
    </source>
</evidence>
<feature type="region of interest" description="Disordered" evidence="1">
    <location>
        <begin position="1"/>
        <end position="25"/>
    </location>
</feature>
<keyword evidence="4" id="KW-1185">Reference proteome</keyword>